<feature type="transmembrane region" description="Helical" evidence="1">
    <location>
        <begin position="64"/>
        <end position="85"/>
    </location>
</feature>
<dbReference type="EMBL" id="JABFDB010000002">
    <property type="protein sequence ID" value="NYZ19312.1"/>
    <property type="molecule type" value="Genomic_DNA"/>
</dbReference>
<reference evidence="2 3" key="1">
    <citation type="submission" date="2020-05" db="EMBL/GenBank/DDBJ databases">
        <title>Azospirillum oleiclasticum sp. nov, a nitrogen-fixing and heavy crude oil-emulsifying bacterium isolated from the crude oil of Yumen Oilfield.</title>
        <authorList>
            <person name="Wu D."/>
            <person name="Cai M."/>
            <person name="Zhang X."/>
        </authorList>
    </citation>
    <scope>NUCLEOTIDE SEQUENCE [LARGE SCALE GENOMIC DNA]</scope>
    <source>
        <strain evidence="2 3">ROY-1-1-2</strain>
    </source>
</reference>
<accession>A0ABX2T7S5</accession>
<feature type="transmembrane region" description="Helical" evidence="1">
    <location>
        <begin position="12"/>
        <end position="32"/>
    </location>
</feature>
<protein>
    <recommendedName>
        <fullName evidence="4">Integrase</fullName>
    </recommendedName>
</protein>
<name>A0ABX2T7S5_9PROT</name>
<keyword evidence="1" id="KW-0812">Transmembrane</keyword>
<comment type="caution">
    <text evidence="2">The sequence shown here is derived from an EMBL/GenBank/DDBJ whole genome shotgun (WGS) entry which is preliminary data.</text>
</comment>
<keyword evidence="3" id="KW-1185">Reference proteome</keyword>
<gene>
    <name evidence="2" type="ORF">HND93_06275</name>
</gene>
<keyword evidence="1" id="KW-0472">Membrane</keyword>
<sequence length="94" mass="10116">MVSPPLSTYHGVCDLGMIVKIVLACFVVGYAISVFDIDPARILTDTWHTVVEIAQLAGGVMEWALPYILIGAVVVLPIAAVAALLRWTRGRGRP</sequence>
<evidence type="ECO:0008006" key="4">
    <source>
        <dbReference type="Google" id="ProtNLM"/>
    </source>
</evidence>
<evidence type="ECO:0000313" key="3">
    <source>
        <dbReference type="Proteomes" id="UP000584642"/>
    </source>
</evidence>
<keyword evidence="1" id="KW-1133">Transmembrane helix</keyword>
<evidence type="ECO:0000256" key="1">
    <source>
        <dbReference type="SAM" id="Phobius"/>
    </source>
</evidence>
<organism evidence="2 3">
    <name type="scientific">Azospirillum oleiclasticum</name>
    <dbReference type="NCBI Taxonomy" id="2735135"/>
    <lineage>
        <taxon>Bacteria</taxon>
        <taxon>Pseudomonadati</taxon>
        <taxon>Pseudomonadota</taxon>
        <taxon>Alphaproteobacteria</taxon>
        <taxon>Rhodospirillales</taxon>
        <taxon>Azospirillaceae</taxon>
        <taxon>Azospirillum</taxon>
    </lineage>
</organism>
<evidence type="ECO:0000313" key="2">
    <source>
        <dbReference type="EMBL" id="NYZ19312.1"/>
    </source>
</evidence>
<dbReference type="Proteomes" id="UP000584642">
    <property type="component" value="Unassembled WGS sequence"/>
</dbReference>
<proteinExistence type="predicted"/>